<dbReference type="AlphaFoldDB" id="A0A833YLC7"/>
<dbReference type="EMBL" id="JABVXQ010000015">
    <property type="protein sequence ID" value="KAF6075061.1"/>
    <property type="molecule type" value="Genomic_DNA"/>
</dbReference>
<evidence type="ECO:0000313" key="2">
    <source>
        <dbReference type="Proteomes" id="UP000664940"/>
    </source>
</evidence>
<protein>
    <submittedName>
        <fullName evidence="1">Uncharacterized protein</fullName>
    </submittedName>
</protein>
<sequence>MPSLDPPHVLTEASGGERIALPARTGTPVGCPGQLGAPLRPQVVVGAHCSGLQLPPRSHTQAWAASVAGTEAVWGRGSCLLHRPAGRVSTALAHAAQLGSLRVRVELVTVCRGPAFGAGSWVNSGISKLQPHLLRGAYFPEGWPTGVWGACR</sequence>
<dbReference type="Proteomes" id="UP000664940">
    <property type="component" value="Unassembled WGS sequence"/>
</dbReference>
<accession>A0A833YLC7</accession>
<name>A0A833YLC7_9CHIR</name>
<gene>
    <name evidence="1" type="ORF">HJG60_009459</name>
</gene>
<evidence type="ECO:0000313" key="1">
    <source>
        <dbReference type="EMBL" id="KAF6075061.1"/>
    </source>
</evidence>
<organism evidence="1 2">
    <name type="scientific">Phyllostomus discolor</name>
    <name type="common">pale spear-nosed bat</name>
    <dbReference type="NCBI Taxonomy" id="89673"/>
    <lineage>
        <taxon>Eukaryota</taxon>
        <taxon>Metazoa</taxon>
        <taxon>Chordata</taxon>
        <taxon>Craniata</taxon>
        <taxon>Vertebrata</taxon>
        <taxon>Euteleostomi</taxon>
        <taxon>Mammalia</taxon>
        <taxon>Eutheria</taxon>
        <taxon>Laurasiatheria</taxon>
        <taxon>Chiroptera</taxon>
        <taxon>Yangochiroptera</taxon>
        <taxon>Phyllostomidae</taxon>
        <taxon>Phyllostominae</taxon>
        <taxon>Phyllostomus</taxon>
    </lineage>
</organism>
<proteinExistence type="predicted"/>
<comment type="caution">
    <text evidence="1">The sequence shown here is derived from an EMBL/GenBank/DDBJ whole genome shotgun (WGS) entry which is preliminary data.</text>
</comment>
<reference evidence="1 2" key="1">
    <citation type="journal article" date="2020" name="Nature">
        <title>Six reference-quality genomes reveal evolution of bat adaptations.</title>
        <authorList>
            <person name="Jebb D."/>
            <person name="Huang Z."/>
            <person name="Pippel M."/>
            <person name="Hughes G.M."/>
            <person name="Lavrichenko K."/>
            <person name="Devanna P."/>
            <person name="Winkler S."/>
            <person name="Jermiin L.S."/>
            <person name="Skirmuntt E.C."/>
            <person name="Katzourakis A."/>
            <person name="Burkitt-Gray L."/>
            <person name="Ray D.A."/>
            <person name="Sullivan K.A.M."/>
            <person name="Roscito J.G."/>
            <person name="Kirilenko B.M."/>
            <person name="Davalos L.M."/>
            <person name="Corthals A.P."/>
            <person name="Power M.L."/>
            <person name="Jones G."/>
            <person name="Ransome R.D."/>
            <person name="Dechmann D.K.N."/>
            <person name="Locatelli A.G."/>
            <person name="Puechmaille S.J."/>
            <person name="Fedrigo O."/>
            <person name="Jarvis E.D."/>
            <person name="Hiller M."/>
            <person name="Vernes S.C."/>
            <person name="Myers E.W."/>
            <person name="Teeling E.C."/>
        </authorList>
    </citation>
    <scope>NUCLEOTIDE SEQUENCE [LARGE SCALE GENOMIC DNA]</scope>
    <source>
        <strain evidence="1">Bat1K_MPI-CBG_1</strain>
    </source>
</reference>